<gene>
    <name evidence="1" type="ORF">Poli38472_006417</name>
</gene>
<organism evidence="1 2">
    <name type="scientific">Pythium oligandrum</name>
    <name type="common">Mycoparasitic fungus</name>
    <dbReference type="NCBI Taxonomy" id="41045"/>
    <lineage>
        <taxon>Eukaryota</taxon>
        <taxon>Sar</taxon>
        <taxon>Stramenopiles</taxon>
        <taxon>Oomycota</taxon>
        <taxon>Peronosporomycetes</taxon>
        <taxon>Pythiales</taxon>
        <taxon>Pythiaceae</taxon>
        <taxon>Pythium</taxon>
    </lineage>
</organism>
<keyword evidence="2" id="KW-1185">Reference proteome</keyword>
<dbReference type="Proteomes" id="UP000794436">
    <property type="component" value="Unassembled WGS sequence"/>
</dbReference>
<comment type="caution">
    <text evidence="1">The sequence shown here is derived from an EMBL/GenBank/DDBJ whole genome shotgun (WGS) entry which is preliminary data.</text>
</comment>
<accession>A0A8K1C4L8</accession>
<sequence>MFREAFLKATDIDWGKVTEDIPGSETGVYLIVDEIQAFYKRGDLTSASLSSYEFWKLVTRVSTTTVKRMHVMMLAGDGSSGYYADLEPPVLITTKERHMGVSDINFNQDEIRGYVVARFEKQVLCGGHVGICTSAIDVMNQIARSRVQSVNRYPTAQEWRYYPVYDKVNYKSSRQYSPKAQMLP</sequence>
<dbReference type="AlphaFoldDB" id="A0A8K1C4L8"/>
<name>A0A8K1C4L8_PYTOL</name>
<protein>
    <submittedName>
        <fullName evidence="1">Uncharacterized protein</fullName>
    </submittedName>
</protein>
<dbReference type="EMBL" id="SPLM01000145">
    <property type="protein sequence ID" value="TMW56407.1"/>
    <property type="molecule type" value="Genomic_DNA"/>
</dbReference>
<proteinExistence type="predicted"/>
<reference evidence="1" key="1">
    <citation type="submission" date="2019-03" db="EMBL/GenBank/DDBJ databases">
        <title>Long read genome sequence of the mycoparasitic Pythium oligandrum ATCC 38472 isolated from sugarbeet rhizosphere.</title>
        <authorList>
            <person name="Gaulin E."/>
        </authorList>
    </citation>
    <scope>NUCLEOTIDE SEQUENCE</scope>
    <source>
        <strain evidence="1">ATCC 38472_TT</strain>
    </source>
</reference>
<evidence type="ECO:0000313" key="2">
    <source>
        <dbReference type="Proteomes" id="UP000794436"/>
    </source>
</evidence>
<evidence type="ECO:0000313" key="1">
    <source>
        <dbReference type="EMBL" id="TMW56407.1"/>
    </source>
</evidence>